<comment type="caution">
    <text evidence="1">The sequence shown here is derived from an EMBL/GenBank/DDBJ whole genome shotgun (WGS) entry which is preliminary data.</text>
</comment>
<gene>
    <name evidence="1" type="ORF">AVEN_19267_1</name>
</gene>
<keyword evidence="2" id="KW-1185">Reference proteome</keyword>
<evidence type="ECO:0000313" key="1">
    <source>
        <dbReference type="EMBL" id="GBN53711.1"/>
    </source>
</evidence>
<dbReference type="PANTHER" id="PTHR46409:SF1">
    <property type="entry name" value="HTH PSQ-TYPE DOMAIN-CONTAINING PROTEIN"/>
    <property type="match status" value="1"/>
</dbReference>
<dbReference type="EMBL" id="BGPR01011937">
    <property type="protein sequence ID" value="GBN53711.1"/>
    <property type="molecule type" value="Genomic_DNA"/>
</dbReference>
<dbReference type="PANTHER" id="PTHR46409">
    <property type="entry name" value="HTH PSQ-TYPE DOMAIN-CONTAINING PROTEIN"/>
    <property type="match status" value="1"/>
</dbReference>
<dbReference type="AlphaFoldDB" id="A0A4Y2PR79"/>
<dbReference type="Proteomes" id="UP000499080">
    <property type="component" value="Unassembled WGS sequence"/>
</dbReference>
<organism evidence="1 2">
    <name type="scientific">Araneus ventricosus</name>
    <name type="common">Orbweaver spider</name>
    <name type="synonym">Epeira ventricosa</name>
    <dbReference type="NCBI Taxonomy" id="182803"/>
    <lineage>
        <taxon>Eukaryota</taxon>
        <taxon>Metazoa</taxon>
        <taxon>Ecdysozoa</taxon>
        <taxon>Arthropoda</taxon>
        <taxon>Chelicerata</taxon>
        <taxon>Arachnida</taxon>
        <taxon>Araneae</taxon>
        <taxon>Araneomorphae</taxon>
        <taxon>Entelegynae</taxon>
        <taxon>Araneoidea</taxon>
        <taxon>Araneidae</taxon>
        <taxon>Araneus</taxon>
    </lineage>
</organism>
<name>A0A4Y2PR79_ARAVE</name>
<reference evidence="1 2" key="1">
    <citation type="journal article" date="2019" name="Sci. Rep.">
        <title>Orb-weaving spider Araneus ventricosus genome elucidates the spidroin gene catalogue.</title>
        <authorList>
            <person name="Kono N."/>
            <person name="Nakamura H."/>
            <person name="Ohtoshi R."/>
            <person name="Moran D.A.P."/>
            <person name="Shinohara A."/>
            <person name="Yoshida Y."/>
            <person name="Fujiwara M."/>
            <person name="Mori M."/>
            <person name="Tomita M."/>
            <person name="Arakawa K."/>
        </authorList>
    </citation>
    <scope>NUCLEOTIDE SEQUENCE [LARGE SCALE GENOMIC DNA]</scope>
</reference>
<accession>A0A4Y2PR79</accession>
<evidence type="ECO:0000313" key="2">
    <source>
        <dbReference type="Proteomes" id="UP000499080"/>
    </source>
</evidence>
<sequence>MALGSGQFNGSKDRCEVNHGSIREHGLHFLPSYTHSTDREPIGFRARGYTVAREIGPDSNCVRRFLIPAVNFRSTDYVDLIVWQACNVTPLAVLRHISSHELRKMIQNDMTMGGNKFPSHTQAVGRIVNFLIELDRRTGMDLSELH</sequence>
<proteinExistence type="predicted"/>
<protein>
    <submittedName>
        <fullName evidence="1">Uncharacterized protein</fullName>
    </submittedName>
</protein>